<dbReference type="InterPro" id="IPR047135">
    <property type="entry name" value="YsiQ"/>
</dbReference>
<feature type="non-terminal residue" evidence="2">
    <location>
        <position position="222"/>
    </location>
</feature>
<feature type="transmembrane region" description="Helical" evidence="1">
    <location>
        <begin position="129"/>
        <end position="151"/>
    </location>
</feature>
<proteinExistence type="predicted"/>
<keyword evidence="1" id="KW-1133">Transmembrane helix</keyword>
<feature type="transmembrane region" description="Helical" evidence="1">
    <location>
        <begin position="48"/>
        <end position="72"/>
    </location>
</feature>
<feature type="transmembrane region" description="Helical" evidence="1">
    <location>
        <begin position="92"/>
        <end position="117"/>
    </location>
</feature>
<accession>A0ABS7CIL5</accession>
<organism evidence="2 3">
    <name type="scientific">Paenibacillus sepulcri</name>
    <dbReference type="NCBI Taxonomy" id="359917"/>
    <lineage>
        <taxon>Bacteria</taxon>
        <taxon>Bacillati</taxon>
        <taxon>Bacillota</taxon>
        <taxon>Bacilli</taxon>
        <taxon>Bacillales</taxon>
        <taxon>Paenibacillaceae</taxon>
        <taxon>Paenibacillus</taxon>
    </lineage>
</organism>
<keyword evidence="3" id="KW-1185">Reference proteome</keyword>
<gene>
    <name evidence="2" type="ORF">K0U00_42575</name>
</gene>
<dbReference type="Pfam" id="PF01554">
    <property type="entry name" value="MatE"/>
    <property type="match status" value="1"/>
</dbReference>
<keyword evidence="1" id="KW-0472">Membrane</keyword>
<dbReference type="Proteomes" id="UP001519887">
    <property type="component" value="Unassembled WGS sequence"/>
</dbReference>
<evidence type="ECO:0000256" key="1">
    <source>
        <dbReference type="SAM" id="Phobius"/>
    </source>
</evidence>
<dbReference type="EMBL" id="JAHZIK010002450">
    <property type="protein sequence ID" value="MBW7460772.1"/>
    <property type="molecule type" value="Genomic_DNA"/>
</dbReference>
<feature type="transmembrane region" description="Helical" evidence="1">
    <location>
        <begin position="189"/>
        <end position="212"/>
    </location>
</feature>
<comment type="caution">
    <text evidence="2">The sequence shown here is derived from an EMBL/GenBank/DDBJ whole genome shotgun (WGS) entry which is preliminary data.</text>
</comment>
<dbReference type="PANTHER" id="PTHR42925:SF1">
    <property type="entry name" value="VIRULENCE FACTOR MVIN"/>
    <property type="match status" value="1"/>
</dbReference>
<feature type="transmembrane region" description="Helical" evidence="1">
    <location>
        <begin position="9"/>
        <end position="28"/>
    </location>
</feature>
<protein>
    <submittedName>
        <fullName evidence="2">Polysaccharide biosynthesis C-terminal domain-containing protein</fullName>
    </submittedName>
</protein>
<feature type="transmembrane region" description="Helical" evidence="1">
    <location>
        <begin position="163"/>
        <end position="183"/>
    </location>
</feature>
<evidence type="ECO:0000313" key="3">
    <source>
        <dbReference type="Proteomes" id="UP001519887"/>
    </source>
</evidence>
<dbReference type="PANTHER" id="PTHR42925">
    <property type="entry name" value="MULTIDRUG AND TOXIN EFFLUX PROTEIN MATE FAMILY"/>
    <property type="match status" value="1"/>
</dbReference>
<name>A0ABS7CIL5_9BACL</name>
<reference evidence="2 3" key="1">
    <citation type="submission" date="2021-07" db="EMBL/GenBank/DDBJ databases">
        <title>Paenibacillus radiodurans sp. nov., isolated from the southeastern edge of Tengger Desert.</title>
        <authorList>
            <person name="Zhang G."/>
        </authorList>
    </citation>
    <scope>NUCLEOTIDE SEQUENCE [LARGE SCALE GENOMIC DNA]</scope>
    <source>
        <strain evidence="2 3">CCM 7311</strain>
    </source>
</reference>
<dbReference type="InterPro" id="IPR002528">
    <property type="entry name" value="MATE_fam"/>
</dbReference>
<evidence type="ECO:0000313" key="2">
    <source>
        <dbReference type="EMBL" id="MBW7460772.1"/>
    </source>
</evidence>
<keyword evidence="1" id="KW-0812">Transmembrane</keyword>
<sequence length="222" mass="23817">MVTKTVARLSLFTITWPIFVESALQMLLRISDTFMLSKVSDDAVASVGVANQIIMFAVLMFNVIAVGSAVVITQYLGAKRYSEIGRLVSSSIAINFLFGLVVSVLVVGFSGILLDIFGLTPDLFRQAQHFLYIAGGALVVQGVLTAVIAIIQAHGFTRQTMMVTIGMNILNVCGNYLVIYGPFGFPKLGVAGVAMSTTIAQLVGLLVNLLILRKVVGAQIQW</sequence>